<feature type="compositionally biased region" description="Polar residues" evidence="10">
    <location>
        <begin position="521"/>
        <end position="543"/>
    </location>
</feature>
<evidence type="ECO:0000256" key="2">
    <source>
        <dbReference type="ARBA" id="ARBA00004496"/>
    </source>
</evidence>
<feature type="compositionally biased region" description="Polar residues" evidence="10">
    <location>
        <begin position="396"/>
        <end position="415"/>
    </location>
</feature>
<dbReference type="PANTHER" id="PTHR12276">
    <property type="entry name" value="EPSIN/ENT-RELATED"/>
    <property type="match status" value="1"/>
</dbReference>
<dbReference type="HOGENOM" id="CLU_012678_0_0_1"/>
<feature type="compositionally biased region" description="Low complexity" evidence="10">
    <location>
        <begin position="420"/>
        <end position="432"/>
    </location>
</feature>
<dbReference type="InterPro" id="IPR008942">
    <property type="entry name" value="ENTH_VHS"/>
</dbReference>
<dbReference type="SMART" id="SM00726">
    <property type="entry name" value="UIM"/>
    <property type="match status" value="2"/>
</dbReference>
<proteinExistence type="inferred from homology"/>
<organism evidence="12 13">
    <name type="scientific">Schizosaccharomyces cryophilus (strain OY26 / ATCC MYA-4695 / CBS 11777 / NBRC 106824 / NRRL Y48691)</name>
    <name type="common">Fission yeast</name>
    <dbReference type="NCBI Taxonomy" id="653667"/>
    <lineage>
        <taxon>Eukaryota</taxon>
        <taxon>Fungi</taxon>
        <taxon>Dikarya</taxon>
        <taxon>Ascomycota</taxon>
        <taxon>Taphrinomycotina</taxon>
        <taxon>Schizosaccharomycetes</taxon>
        <taxon>Schizosaccharomycetales</taxon>
        <taxon>Schizosaccharomycetaceae</taxon>
        <taxon>Schizosaccharomyces</taxon>
    </lineage>
</organism>
<feature type="compositionally biased region" description="Basic and acidic residues" evidence="10">
    <location>
        <begin position="179"/>
        <end position="197"/>
    </location>
</feature>
<evidence type="ECO:0000256" key="7">
    <source>
        <dbReference type="ARBA" id="ARBA00022737"/>
    </source>
</evidence>
<dbReference type="GO" id="GO:0005886">
    <property type="term" value="C:plasma membrane"/>
    <property type="evidence" value="ECO:0007669"/>
    <property type="project" value="TreeGrafter"/>
</dbReference>
<dbReference type="AlphaFoldDB" id="S9XC18"/>
<evidence type="ECO:0000256" key="6">
    <source>
        <dbReference type="ARBA" id="ARBA00022583"/>
    </source>
</evidence>
<dbReference type="InterPro" id="IPR013182">
    <property type="entry name" value="DUF1720"/>
</dbReference>
<comment type="subcellular location">
    <subcellularLocation>
        <location evidence="2">Cytoplasm</location>
    </subcellularLocation>
    <subcellularLocation>
        <location evidence="1">Membrane</location>
        <topology evidence="1">Peripheral membrane protein</topology>
    </subcellularLocation>
</comment>
<dbReference type="GO" id="GO:0030125">
    <property type="term" value="C:clathrin vesicle coat"/>
    <property type="evidence" value="ECO:0007669"/>
    <property type="project" value="TreeGrafter"/>
</dbReference>
<keyword evidence="13" id="KW-1185">Reference proteome</keyword>
<evidence type="ECO:0000256" key="5">
    <source>
        <dbReference type="ARBA" id="ARBA00022553"/>
    </source>
</evidence>
<reference evidence="12 13" key="1">
    <citation type="journal article" date="2011" name="Science">
        <title>Comparative functional genomics of the fission yeasts.</title>
        <authorList>
            <person name="Rhind N."/>
            <person name="Chen Z."/>
            <person name="Yassour M."/>
            <person name="Thompson D.A."/>
            <person name="Haas B.J."/>
            <person name="Habib N."/>
            <person name="Wapinski I."/>
            <person name="Roy S."/>
            <person name="Lin M.F."/>
            <person name="Heiman D.I."/>
            <person name="Young S.K."/>
            <person name="Furuya K."/>
            <person name="Guo Y."/>
            <person name="Pidoux A."/>
            <person name="Chen H.M."/>
            <person name="Robbertse B."/>
            <person name="Goldberg J.M."/>
            <person name="Aoki K."/>
            <person name="Bayne E.H."/>
            <person name="Berlin A.M."/>
            <person name="Desjardins C.A."/>
            <person name="Dobbs E."/>
            <person name="Dukaj L."/>
            <person name="Fan L."/>
            <person name="FitzGerald M.G."/>
            <person name="French C."/>
            <person name="Gujja S."/>
            <person name="Hansen K."/>
            <person name="Keifenheim D."/>
            <person name="Levin J.Z."/>
            <person name="Mosher R.A."/>
            <person name="Mueller C.A."/>
            <person name="Pfiffner J."/>
            <person name="Priest M."/>
            <person name="Russ C."/>
            <person name="Smialowska A."/>
            <person name="Swoboda P."/>
            <person name="Sykes S.M."/>
            <person name="Vaughn M."/>
            <person name="Vengrova S."/>
            <person name="Yoder R."/>
            <person name="Zeng Q."/>
            <person name="Allshire R."/>
            <person name="Baulcombe D."/>
            <person name="Birren B.W."/>
            <person name="Brown W."/>
            <person name="Ekwall K."/>
            <person name="Kellis M."/>
            <person name="Leatherwood J."/>
            <person name="Levin H."/>
            <person name="Margalit H."/>
            <person name="Martienssen R."/>
            <person name="Nieduszynski C.A."/>
            <person name="Spatafora J.W."/>
            <person name="Friedman N."/>
            <person name="Dalgaard J.Z."/>
            <person name="Baumann P."/>
            <person name="Niki H."/>
            <person name="Regev A."/>
            <person name="Nusbaum C."/>
        </authorList>
    </citation>
    <scope>NUCLEOTIDE SEQUENCE [LARGE SCALE GENOMIC DNA]</scope>
    <source>
        <strain evidence="13">OY26 / ATCC MYA-4695 / CBS 11777 / NBRC 106824 / NRRL Y48691</strain>
    </source>
</reference>
<dbReference type="PROSITE" id="PS50330">
    <property type="entry name" value="UIM"/>
    <property type="match status" value="2"/>
</dbReference>
<feature type="region of interest" description="Disordered" evidence="10">
    <location>
        <begin position="396"/>
        <end position="460"/>
    </location>
</feature>
<dbReference type="SMART" id="SM00273">
    <property type="entry name" value="ENTH"/>
    <property type="match status" value="1"/>
</dbReference>
<keyword evidence="4" id="KW-0963">Cytoplasm</keyword>
<dbReference type="Proteomes" id="UP000015464">
    <property type="component" value="Unassembled WGS sequence"/>
</dbReference>
<keyword evidence="7" id="KW-0677">Repeat</keyword>
<dbReference type="GO" id="GO:0005546">
    <property type="term" value="F:phosphatidylinositol-4,5-bisphosphate binding"/>
    <property type="evidence" value="ECO:0007669"/>
    <property type="project" value="EnsemblFungi"/>
</dbReference>
<gene>
    <name evidence="12" type="ORF">SPOG_02509</name>
</gene>
<dbReference type="SUPFAM" id="SSF48464">
    <property type="entry name" value="ENTH/VHS domain"/>
    <property type="match status" value="1"/>
</dbReference>
<dbReference type="CDD" id="cd22265">
    <property type="entry name" value="UDM1_RNF168"/>
    <property type="match status" value="1"/>
</dbReference>
<keyword evidence="5" id="KW-0597">Phosphoprotein</keyword>
<keyword evidence="8" id="KW-0446">Lipid-binding</keyword>
<dbReference type="PROSITE" id="PS50942">
    <property type="entry name" value="ENTH"/>
    <property type="match status" value="1"/>
</dbReference>
<evidence type="ECO:0000259" key="11">
    <source>
        <dbReference type="PROSITE" id="PS50942"/>
    </source>
</evidence>
<evidence type="ECO:0000313" key="12">
    <source>
        <dbReference type="EMBL" id="EPY51336.1"/>
    </source>
</evidence>
<feature type="region of interest" description="Disordered" evidence="10">
    <location>
        <begin position="521"/>
        <end position="570"/>
    </location>
</feature>
<evidence type="ECO:0000256" key="1">
    <source>
        <dbReference type="ARBA" id="ARBA00004170"/>
    </source>
</evidence>
<keyword evidence="6" id="KW-0254">Endocytosis</keyword>
<dbReference type="GeneID" id="25036832"/>
<sequence length="570" mass="64307">MAEIAALTFDQNEMLEVMDIIDRRLNDKGKNWRHVFKSLSLLEYCLHSGSENVVRWAKDNIYVITTLREFVYVDEHGHDQGQNVRSKAKEISALLADDDALREARRNRDNMQSRLRNDSVSPPPFEESRYSRAPSRFDDDDEDRSRSRHRSRSRRPSARSRSRRSRRPSPSSDQEDDSELRRVIEESKRQAEEDARRRSVNNNSEADLQKAIQLSKEEEEARQRHEREREQQSSVTPAFQPVDFFGNPVQPQPTGFLQQQPTGFIRPQSTGFVQPQPTGFVYPQNTGYVQPQRTGGFPQNPGMMRPQNTGFMQPQSTGFMQPQRTGFAQPFDSNNPFPFMQPQRTGFTPPQAVQPMPPNHTGYVQPMPPNHTGYVQPMPPNHTGYIQPQSTGFRPQNTGFNANNPYSRPLQTQPTGFMKPQVTQPQPQSQPQLETTKTGSNNPFAQFAKLPSQPTAPVNAKPVKPVRTGDDKHANIAQAIASGNPMGIDSFGNVGLARLPTQHTGSRFTNSAGQTIQSQATGNTLNPFHTQPTGAQQPMYSYPQNMINGNSQQNMQQQSMQPQVGSLIDL</sequence>
<dbReference type="OMA" id="PPNHTGY"/>
<evidence type="ECO:0000313" key="13">
    <source>
        <dbReference type="Proteomes" id="UP000015464"/>
    </source>
</evidence>
<dbReference type="Pfam" id="PF08226">
    <property type="entry name" value="DUF1720"/>
    <property type="match status" value="2"/>
</dbReference>
<dbReference type="InterPro" id="IPR003903">
    <property type="entry name" value="UIM_dom"/>
</dbReference>
<feature type="compositionally biased region" description="Low complexity" evidence="10">
    <location>
        <begin position="544"/>
        <end position="563"/>
    </location>
</feature>
<evidence type="ECO:0000256" key="10">
    <source>
        <dbReference type="SAM" id="MobiDB-lite"/>
    </source>
</evidence>
<feature type="compositionally biased region" description="Polar residues" evidence="10">
    <location>
        <begin position="433"/>
        <end position="444"/>
    </location>
</feature>
<dbReference type="EMBL" id="KE546991">
    <property type="protein sequence ID" value="EPY51336.1"/>
    <property type="molecule type" value="Genomic_DNA"/>
</dbReference>
<dbReference type="eggNOG" id="KOG2056">
    <property type="taxonomic scope" value="Eukaryota"/>
</dbReference>
<comment type="similarity">
    <text evidence="3">Belongs to the epsin family.</text>
</comment>
<feature type="compositionally biased region" description="Basic and acidic residues" evidence="10">
    <location>
        <begin position="215"/>
        <end position="231"/>
    </location>
</feature>
<name>S9XC18_SCHCR</name>
<accession>S9XC18</accession>
<dbReference type="GO" id="GO:0007015">
    <property type="term" value="P:actin filament organization"/>
    <property type="evidence" value="ECO:0007669"/>
    <property type="project" value="TreeGrafter"/>
</dbReference>
<feature type="compositionally biased region" description="Basic and acidic residues" evidence="10">
    <location>
        <begin position="107"/>
        <end position="117"/>
    </location>
</feature>
<dbReference type="OrthoDB" id="4033880at2759"/>
<protein>
    <submittedName>
        <fullName evidence="12">Epsin</fullName>
    </submittedName>
</protein>
<keyword evidence="9" id="KW-0472">Membrane</keyword>
<evidence type="ECO:0000256" key="4">
    <source>
        <dbReference type="ARBA" id="ARBA00022490"/>
    </source>
</evidence>
<dbReference type="Pfam" id="PF01417">
    <property type="entry name" value="ENTH"/>
    <property type="match status" value="1"/>
</dbReference>
<feature type="domain" description="ENTH" evidence="11">
    <location>
        <begin position="1"/>
        <end position="105"/>
    </location>
</feature>
<evidence type="ECO:0000256" key="3">
    <source>
        <dbReference type="ARBA" id="ARBA00010130"/>
    </source>
</evidence>
<feature type="compositionally biased region" description="Basic residues" evidence="10">
    <location>
        <begin position="146"/>
        <end position="167"/>
    </location>
</feature>
<dbReference type="Gene3D" id="1.25.40.90">
    <property type="match status" value="1"/>
</dbReference>
<dbReference type="GO" id="GO:0006897">
    <property type="term" value="P:endocytosis"/>
    <property type="evidence" value="ECO:0007669"/>
    <property type="project" value="UniProtKB-KW"/>
</dbReference>
<dbReference type="InterPro" id="IPR013809">
    <property type="entry name" value="ENTH"/>
</dbReference>
<evidence type="ECO:0000256" key="9">
    <source>
        <dbReference type="ARBA" id="ARBA00023136"/>
    </source>
</evidence>
<evidence type="ECO:0000256" key="8">
    <source>
        <dbReference type="ARBA" id="ARBA00023121"/>
    </source>
</evidence>
<dbReference type="PANTHER" id="PTHR12276:SF110">
    <property type="entry name" value="EPSIN-1-RELATED"/>
    <property type="match status" value="1"/>
</dbReference>
<dbReference type="GO" id="GO:0030276">
    <property type="term" value="F:clathrin binding"/>
    <property type="evidence" value="ECO:0007669"/>
    <property type="project" value="TreeGrafter"/>
</dbReference>
<dbReference type="GO" id="GO:0005768">
    <property type="term" value="C:endosome"/>
    <property type="evidence" value="ECO:0007669"/>
    <property type="project" value="TreeGrafter"/>
</dbReference>
<dbReference type="STRING" id="653667.S9XC18"/>
<dbReference type="RefSeq" id="XP_013023905.1">
    <property type="nucleotide sequence ID" value="XM_013168451.1"/>
</dbReference>
<feature type="region of interest" description="Disordered" evidence="10">
    <location>
        <begin position="107"/>
        <end position="247"/>
    </location>
</feature>
<dbReference type="GO" id="GO:0030479">
    <property type="term" value="C:actin cortical patch"/>
    <property type="evidence" value="ECO:0007669"/>
    <property type="project" value="EnsemblFungi"/>
</dbReference>